<dbReference type="Proteomes" id="UP001529510">
    <property type="component" value="Unassembled WGS sequence"/>
</dbReference>
<sequence length="57" mass="6591">VSPFFSTSTWCETQGSDCILLSYIFQYADYANDEDAAEHGYVKMPPLKKMFRIFLSQ</sequence>
<reference evidence="1 2" key="1">
    <citation type="submission" date="2024-05" db="EMBL/GenBank/DDBJ databases">
        <title>Genome sequencing and assembly of Indian major carp, Cirrhinus mrigala (Hamilton, 1822).</title>
        <authorList>
            <person name="Mohindra V."/>
            <person name="Chowdhury L.M."/>
            <person name="Lal K."/>
            <person name="Jena J.K."/>
        </authorList>
    </citation>
    <scope>NUCLEOTIDE SEQUENCE [LARGE SCALE GENOMIC DNA]</scope>
    <source>
        <strain evidence="1">CM1030</strain>
        <tissue evidence="1">Blood</tissue>
    </source>
</reference>
<accession>A0ABD0QKV5</accession>
<protein>
    <submittedName>
        <fullName evidence="1">Uncharacterized protein</fullName>
    </submittedName>
</protein>
<organism evidence="1 2">
    <name type="scientific">Cirrhinus mrigala</name>
    <name type="common">Mrigala</name>
    <dbReference type="NCBI Taxonomy" id="683832"/>
    <lineage>
        <taxon>Eukaryota</taxon>
        <taxon>Metazoa</taxon>
        <taxon>Chordata</taxon>
        <taxon>Craniata</taxon>
        <taxon>Vertebrata</taxon>
        <taxon>Euteleostomi</taxon>
        <taxon>Actinopterygii</taxon>
        <taxon>Neopterygii</taxon>
        <taxon>Teleostei</taxon>
        <taxon>Ostariophysi</taxon>
        <taxon>Cypriniformes</taxon>
        <taxon>Cyprinidae</taxon>
        <taxon>Labeoninae</taxon>
        <taxon>Labeonini</taxon>
        <taxon>Cirrhinus</taxon>
    </lineage>
</organism>
<keyword evidence="2" id="KW-1185">Reference proteome</keyword>
<gene>
    <name evidence="1" type="ORF">M9458_018449</name>
</gene>
<evidence type="ECO:0000313" key="1">
    <source>
        <dbReference type="EMBL" id="KAL0186779.1"/>
    </source>
</evidence>
<feature type="non-terminal residue" evidence="1">
    <location>
        <position position="1"/>
    </location>
</feature>
<name>A0ABD0QKV5_CIRMR</name>
<dbReference type="AlphaFoldDB" id="A0ABD0QKV5"/>
<feature type="non-terminal residue" evidence="1">
    <location>
        <position position="57"/>
    </location>
</feature>
<proteinExistence type="predicted"/>
<evidence type="ECO:0000313" key="2">
    <source>
        <dbReference type="Proteomes" id="UP001529510"/>
    </source>
</evidence>
<comment type="caution">
    <text evidence="1">The sequence shown here is derived from an EMBL/GenBank/DDBJ whole genome shotgun (WGS) entry which is preliminary data.</text>
</comment>
<dbReference type="EMBL" id="JAMKFB020000008">
    <property type="protein sequence ID" value="KAL0186779.1"/>
    <property type="molecule type" value="Genomic_DNA"/>
</dbReference>